<comment type="subcellular location">
    <subcellularLocation>
        <location evidence="1">Virion</location>
    </subcellularLocation>
</comment>
<dbReference type="AlphaFoldDB" id="A0A0R1HB07"/>
<accession>A0A0R1HB07</accession>
<evidence type="ECO:0000256" key="2">
    <source>
        <dbReference type="SAM" id="Coils"/>
    </source>
</evidence>
<evidence type="ECO:0000313" key="5">
    <source>
        <dbReference type="Proteomes" id="UP000051461"/>
    </source>
</evidence>
<evidence type="ECO:0000256" key="1">
    <source>
        <dbReference type="ARBA" id="ARBA00004328"/>
    </source>
</evidence>
<dbReference type="RefSeq" id="WP_057903329.1">
    <property type="nucleotide sequence ID" value="NZ_AZDA01000003.1"/>
</dbReference>
<dbReference type="EMBL" id="AZDA01000003">
    <property type="protein sequence ID" value="KRK40898.1"/>
    <property type="molecule type" value="Genomic_DNA"/>
</dbReference>
<feature type="domain" description="Phage capsid-like C-terminal" evidence="3">
    <location>
        <begin position="157"/>
        <end position="370"/>
    </location>
</feature>
<keyword evidence="5" id="KW-1185">Reference proteome</keyword>
<comment type="caution">
    <text evidence="4">The sequence shown here is derived from an EMBL/GenBank/DDBJ whole genome shotgun (WGS) entry which is preliminary data.</text>
</comment>
<keyword evidence="2" id="KW-0175">Coiled coil</keyword>
<organism evidence="4 5">
    <name type="scientific">Loigolactobacillus bifermentans DSM 20003</name>
    <dbReference type="NCBI Taxonomy" id="1423726"/>
    <lineage>
        <taxon>Bacteria</taxon>
        <taxon>Bacillati</taxon>
        <taxon>Bacillota</taxon>
        <taxon>Bacilli</taxon>
        <taxon>Lactobacillales</taxon>
        <taxon>Lactobacillaceae</taxon>
        <taxon>Loigolactobacillus</taxon>
    </lineage>
</organism>
<dbReference type="InterPro" id="IPR054612">
    <property type="entry name" value="Phage_capsid-like_C"/>
</dbReference>
<dbReference type="NCBIfam" id="TIGR01554">
    <property type="entry name" value="major_cap_HK97"/>
    <property type="match status" value="1"/>
</dbReference>
<protein>
    <submittedName>
        <fullName evidence="4">Phage-related major head protein</fullName>
    </submittedName>
</protein>
<dbReference type="InterPro" id="IPR024455">
    <property type="entry name" value="Phage_capsid"/>
</dbReference>
<dbReference type="Proteomes" id="UP000051461">
    <property type="component" value="Unassembled WGS sequence"/>
</dbReference>
<proteinExistence type="predicted"/>
<evidence type="ECO:0000313" key="4">
    <source>
        <dbReference type="EMBL" id="KRK40898.1"/>
    </source>
</evidence>
<evidence type="ECO:0000259" key="3">
    <source>
        <dbReference type="Pfam" id="PF05065"/>
    </source>
</evidence>
<reference evidence="4 5" key="1">
    <citation type="journal article" date="2015" name="Genome Announc.">
        <title>Expanding the biotechnology potential of lactobacilli through comparative genomics of 213 strains and associated genera.</title>
        <authorList>
            <person name="Sun Z."/>
            <person name="Harris H.M."/>
            <person name="McCann A."/>
            <person name="Guo C."/>
            <person name="Argimon S."/>
            <person name="Zhang W."/>
            <person name="Yang X."/>
            <person name="Jeffery I.B."/>
            <person name="Cooney J.C."/>
            <person name="Kagawa T.F."/>
            <person name="Liu W."/>
            <person name="Song Y."/>
            <person name="Salvetti E."/>
            <person name="Wrobel A."/>
            <person name="Rasinkangas P."/>
            <person name="Parkhill J."/>
            <person name="Rea M.C."/>
            <person name="O'Sullivan O."/>
            <person name="Ritari J."/>
            <person name="Douillard F.P."/>
            <person name="Paul Ross R."/>
            <person name="Yang R."/>
            <person name="Briner A.E."/>
            <person name="Felis G.E."/>
            <person name="de Vos W.M."/>
            <person name="Barrangou R."/>
            <person name="Klaenhammer T.R."/>
            <person name="Caufield P.W."/>
            <person name="Cui Y."/>
            <person name="Zhang H."/>
            <person name="O'Toole P.W."/>
        </authorList>
    </citation>
    <scope>NUCLEOTIDE SEQUENCE [LARGE SCALE GENOMIC DNA]</scope>
    <source>
        <strain evidence="4 5">DSM 20003</strain>
    </source>
</reference>
<feature type="coiled-coil region" evidence="2">
    <location>
        <begin position="44"/>
        <end position="71"/>
    </location>
</feature>
<dbReference type="SUPFAM" id="SSF56563">
    <property type="entry name" value="Major capsid protein gp5"/>
    <property type="match status" value="1"/>
</dbReference>
<dbReference type="Pfam" id="PF05065">
    <property type="entry name" value="Phage_capsid"/>
    <property type="match status" value="1"/>
</dbReference>
<dbReference type="OrthoDB" id="85826at2"/>
<name>A0A0R1HB07_9LACO</name>
<dbReference type="STRING" id="1423726.FC07_GL002651"/>
<sequence>MTLDEKLAAVKKQIKEKRALLATTATEVRTLAEKAESEDDFKAAKEKRDAYTAAQKELKDLEEKRDLYAEALKGIEVPAKPNTQAGTDYRQALNNYIHSRGANVEGLKRVKTDVGTFIMMREGEPVDASDAVNAGVTSTIAKSTIPDAVTYVPQRVLQTVVDLKQFANIVPVTTQKGSYPTIANATTKMASVAELEKNPAMAKPDFKGVDWAVETYRQALPLSQESIDDSATDLVGLVQENAAQIKVNTTNDGVAGILKQFTAVEVSTLDDVKLINNKKLDQAYVRTLIASASFYQWLDTLKDDNGRYLLQDSILSPSGKTLFGMPVSIVDDTQFGADGEAHAFLGDVKRAVLFANRADFMIRWVDDQIYGQYLQAGMRFGVSKADEKAGYFLTLGDTTTTEAPKK</sequence>
<dbReference type="PATRIC" id="fig|1423726.3.peg.2760"/>
<gene>
    <name evidence="4" type="ORF">FC07_GL002651</name>
</gene>